<comment type="caution">
    <text evidence="2">The sequence shown here is derived from an EMBL/GenBank/DDBJ whole genome shotgun (WGS) entry which is preliminary data.</text>
</comment>
<dbReference type="GO" id="GO:0016787">
    <property type="term" value="F:hydrolase activity"/>
    <property type="evidence" value="ECO:0007669"/>
    <property type="project" value="UniProtKB-KW"/>
</dbReference>
<name>A0ABW8T3S2_9CLOT</name>
<dbReference type="InterPro" id="IPR012338">
    <property type="entry name" value="Beta-lactam/transpept-like"/>
</dbReference>
<dbReference type="RefSeq" id="WP_406769573.1">
    <property type="nucleotide sequence ID" value="NZ_JBJHZZ010000004.1"/>
</dbReference>
<organism evidence="2 3">
    <name type="scientific">Candidatus Clostridium stratigraminis</name>
    <dbReference type="NCBI Taxonomy" id="3381661"/>
    <lineage>
        <taxon>Bacteria</taxon>
        <taxon>Bacillati</taxon>
        <taxon>Bacillota</taxon>
        <taxon>Clostridia</taxon>
        <taxon>Eubacteriales</taxon>
        <taxon>Clostridiaceae</taxon>
        <taxon>Clostridium</taxon>
    </lineage>
</organism>
<protein>
    <submittedName>
        <fullName evidence="2">Serine hydrolase domain-containing protein</fullName>
        <ecNumber evidence="2">3.-.-.-</ecNumber>
    </submittedName>
</protein>
<dbReference type="PANTHER" id="PTHR43283">
    <property type="entry name" value="BETA-LACTAMASE-RELATED"/>
    <property type="match status" value="1"/>
</dbReference>
<gene>
    <name evidence="2" type="ORF">ACJDUG_09095</name>
</gene>
<dbReference type="InterPro" id="IPR050789">
    <property type="entry name" value="Diverse_Enzym_Activities"/>
</dbReference>
<dbReference type="InterPro" id="IPR001466">
    <property type="entry name" value="Beta-lactam-related"/>
</dbReference>
<reference evidence="2 3" key="1">
    <citation type="submission" date="2024-11" db="EMBL/GenBank/DDBJ databases">
        <authorList>
            <person name="Heng Y.C."/>
            <person name="Lim A.C.H."/>
            <person name="Lee J.K.Y."/>
            <person name="Kittelmann S."/>
        </authorList>
    </citation>
    <scope>NUCLEOTIDE SEQUENCE [LARGE SCALE GENOMIC DNA]</scope>
    <source>
        <strain evidence="2 3">WILCCON 0185</strain>
    </source>
</reference>
<keyword evidence="2" id="KW-0378">Hydrolase</keyword>
<evidence type="ECO:0000259" key="1">
    <source>
        <dbReference type="Pfam" id="PF00144"/>
    </source>
</evidence>
<dbReference type="PANTHER" id="PTHR43283:SF7">
    <property type="entry name" value="BETA-LACTAMASE-RELATED DOMAIN-CONTAINING PROTEIN"/>
    <property type="match status" value="1"/>
</dbReference>
<keyword evidence="3" id="KW-1185">Reference proteome</keyword>
<sequence>MKESMLNQFRLTVLEKGYGVYGINVYQEGKGEISYQWRSDDKVCLYSGSKTFTSLAIGICQDEGLLKLSDTVLSFFPEYKAIASEYSDNIRIRDLLHMSSGKKVFYFSGEVEEMRTNDWAKLFFLDPMKCEAGAEFFYSNACTYMLSRIVEKVSGISLRDFLIPHLFTPLGIFNPQWHTCPGGHTLGANELYLTNKEFSKLGLVFLNGGVYEGKRIVSEAYIKAATTDIISNAAAGHDPGEGTKGYGYQLWLCSYKGAYRADGMYGQFCIVFPDKKAVVTVTSHEENNANDILRAIYKDIIPYLE</sequence>
<dbReference type="Gene3D" id="3.40.710.10">
    <property type="entry name" value="DD-peptidase/beta-lactamase superfamily"/>
    <property type="match status" value="1"/>
</dbReference>
<dbReference type="SUPFAM" id="SSF56601">
    <property type="entry name" value="beta-lactamase/transpeptidase-like"/>
    <property type="match status" value="1"/>
</dbReference>
<feature type="domain" description="Beta-lactamase-related" evidence="1">
    <location>
        <begin position="32"/>
        <end position="291"/>
    </location>
</feature>
<dbReference type="EMBL" id="JBJHZZ010000004">
    <property type="protein sequence ID" value="MFL0247128.1"/>
    <property type="molecule type" value="Genomic_DNA"/>
</dbReference>
<dbReference type="Pfam" id="PF00144">
    <property type="entry name" value="Beta-lactamase"/>
    <property type="match status" value="1"/>
</dbReference>
<evidence type="ECO:0000313" key="3">
    <source>
        <dbReference type="Proteomes" id="UP001623591"/>
    </source>
</evidence>
<accession>A0ABW8T3S2</accession>
<dbReference type="EC" id="3.-.-.-" evidence="2"/>
<evidence type="ECO:0000313" key="2">
    <source>
        <dbReference type="EMBL" id="MFL0247128.1"/>
    </source>
</evidence>
<proteinExistence type="predicted"/>
<dbReference type="Proteomes" id="UP001623591">
    <property type="component" value="Unassembled WGS sequence"/>
</dbReference>